<sequence length="329" mass="36024">MNRYYVAMEKTDTTTQCNNSQPCTPCGSASPELELPRERRRRKPWESAPLESRSNKPVVRPKIERVPRRWDRLARLVGEDGVRALLNSRVTVFGLGGVGSYAVESLARSAVGHLTIVDFDDVCVTNVNRQMQAFPSTVGQSKADLLAERIKAINPDATVDSVQAFYDPQTSESLLTPRPDFVIDAIDNVTAKLHLLATCLKSDIPVVSVAGAGAKLDPTMIRVADLSQTRVDPLARVVRKELSRRGFETTKHVGLPVVFSEEPAITPMAPSWDAEGFKCICPHAEDSPHECEKRNLIYGTASFVTATFGNAAASVVVRQIANDRVDPQG</sequence>
<dbReference type="PANTHER" id="PTHR43267:SF1">
    <property type="entry name" value="TRNA THREONYLCARBAMOYLADENOSINE DEHYDRATASE"/>
    <property type="match status" value="1"/>
</dbReference>
<dbReference type="STRING" id="980251.GCA_001642875_03543"/>
<dbReference type="GO" id="GO:0061503">
    <property type="term" value="F:tRNA threonylcarbamoyladenosine dehydratase"/>
    <property type="evidence" value="ECO:0007669"/>
    <property type="project" value="TreeGrafter"/>
</dbReference>
<feature type="domain" description="THIF-type NAD/FAD binding fold" evidence="2">
    <location>
        <begin position="74"/>
        <end position="320"/>
    </location>
</feature>
<protein>
    <submittedName>
        <fullName evidence="3">tRNA threonylcarbamoyladenosine dehydratase</fullName>
        <ecNumber evidence="3">6.1.-.-</ecNumber>
    </submittedName>
</protein>
<evidence type="ECO:0000313" key="4">
    <source>
        <dbReference type="Proteomes" id="UP000322214"/>
    </source>
</evidence>
<evidence type="ECO:0000313" key="3">
    <source>
        <dbReference type="EMBL" id="QEG22195.1"/>
    </source>
</evidence>
<dbReference type="SUPFAM" id="SSF69572">
    <property type="entry name" value="Activating enzymes of the ubiquitin-like proteins"/>
    <property type="match status" value="1"/>
</dbReference>
<dbReference type="AlphaFoldDB" id="A0A5B9PAE1"/>
<keyword evidence="3" id="KW-0436">Ligase</keyword>
<gene>
    <name evidence="3" type="primary">tcdA</name>
    <name evidence="3" type="ORF">MFFC18_20560</name>
</gene>
<name>A0A5B9PAE1_9BACT</name>
<keyword evidence="4" id="KW-1185">Reference proteome</keyword>
<dbReference type="GO" id="GO:0008641">
    <property type="term" value="F:ubiquitin-like modifier activating enzyme activity"/>
    <property type="evidence" value="ECO:0007669"/>
    <property type="project" value="InterPro"/>
</dbReference>
<dbReference type="PANTHER" id="PTHR43267">
    <property type="entry name" value="TRNA THREONYLCARBAMOYLADENOSINE DEHYDRATASE"/>
    <property type="match status" value="1"/>
</dbReference>
<dbReference type="Gene3D" id="3.40.50.720">
    <property type="entry name" value="NAD(P)-binding Rossmann-like Domain"/>
    <property type="match status" value="1"/>
</dbReference>
<dbReference type="InterPro" id="IPR000594">
    <property type="entry name" value="ThiF_NAD_FAD-bd"/>
</dbReference>
<dbReference type="GO" id="GO:0061504">
    <property type="term" value="P:cyclic threonylcarbamoyladenosine biosynthetic process"/>
    <property type="evidence" value="ECO:0007669"/>
    <property type="project" value="TreeGrafter"/>
</dbReference>
<dbReference type="Proteomes" id="UP000322214">
    <property type="component" value="Chromosome"/>
</dbReference>
<dbReference type="KEGG" id="mff:MFFC18_20560"/>
<dbReference type="Pfam" id="PF00899">
    <property type="entry name" value="ThiF"/>
    <property type="match status" value="1"/>
</dbReference>
<evidence type="ECO:0000256" key="1">
    <source>
        <dbReference type="SAM" id="MobiDB-lite"/>
    </source>
</evidence>
<dbReference type="RefSeq" id="WP_202907486.1">
    <property type="nucleotide sequence ID" value="NZ_CP042912.1"/>
</dbReference>
<dbReference type="InterPro" id="IPR045886">
    <property type="entry name" value="ThiF/MoeB/HesA"/>
</dbReference>
<evidence type="ECO:0000259" key="2">
    <source>
        <dbReference type="Pfam" id="PF00899"/>
    </source>
</evidence>
<proteinExistence type="predicted"/>
<dbReference type="EMBL" id="CP042912">
    <property type="protein sequence ID" value="QEG22195.1"/>
    <property type="molecule type" value="Genomic_DNA"/>
</dbReference>
<accession>A0A5B9PAE1</accession>
<feature type="compositionally biased region" description="Polar residues" evidence="1">
    <location>
        <begin position="13"/>
        <end position="23"/>
    </location>
</feature>
<dbReference type="CDD" id="cd00755">
    <property type="entry name" value="YgdL_like"/>
    <property type="match status" value="1"/>
</dbReference>
<feature type="region of interest" description="Disordered" evidence="1">
    <location>
        <begin position="1"/>
        <end position="58"/>
    </location>
</feature>
<reference evidence="3 4" key="1">
    <citation type="submission" date="2019-08" db="EMBL/GenBank/DDBJ databases">
        <title>Deep-cultivation of Planctomycetes and their phenomic and genomic characterization uncovers novel biology.</title>
        <authorList>
            <person name="Wiegand S."/>
            <person name="Jogler M."/>
            <person name="Boedeker C."/>
            <person name="Pinto D."/>
            <person name="Vollmers J."/>
            <person name="Rivas-Marin E."/>
            <person name="Kohn T."/>
            <person name="Peeters S.H."/>
            <person name="Heuer A."/>
            <person name="Rast P."/>
            <person name="Oberbeckmann S."/>
            <person name="Bunk B."/>
            <person name="Jeske O."/>
            <person name="Meyerdierks A."/>
            <person name="Storesund J.E."/>
            <person name="Kallscheuer N."/>
            <person name="Luecker S."/>
            <person name="Lage O.M."/>
            <person name="Pohl T."/>
            <person name="Merkel B.J."/>
            <person name="Hornburger P."/>
            <person name="Mueller R.-W."/>
            <person name="Bruemmer F."/>
            <person name="Labrenz M."/>
            <person name="Spormann A.M."/>
            <person name="Op den Camp H."/>
            <person name="Overmann J."/>
            <person name="Amann R."/>
            <person name="Jetten M.S.M."/>
            <person name="Mascher T."/>
            <person name="Medema M.H."/>
            <person name="Devos D.P."/>
            <person name="Kaster A.-K."/>
            <person name="Ovreas L."/>
            <person name="Rohde M."/>
            <person name="Galperin M.Y."/>
            <person name="Jogler C."/>
        </authorList>
    </citation>
    <scope>NUCLEOTIDE SEQUENCE [LARGE SCALE GENOMIC DNA]</scope>
    <source>
        <strain evidence="3 4">FC18</strain>
    </source>
</reference>
<organism evidence="3 4">
    <name type="scientific">Mariniblastus fucicola</name>
    <dbReference type="NCBI Taxonomy" id="980251"/>
    <lineage>
        <taxon>Bacteria</taxon>
        <taxon>Pseudomonadati</taxon>
        <taxon>Planctomycetota</taxon>
        <taxon>Planctomycetia</taxon>
        <taxon>Pirellulales</taxon>
        <taxon>Pirellulaceae</taxon>
        <taxon>Mariniblastus</taxon>
    </lineage>
</organism>
<dbReference type="EC" id="6.1.-.-" evidence="3"/>
<dbReference type="InterPro" id="IPR035985">
    <property type="entry name" value="Ubiquitin-activating_enz"/>
</dbReference>